<dbReference type="SMART" id="SM00382">
    <property type="entry name" value="AAA"/>
    <property type="match status" value="1"/>
</dbReference>
<evidence type="ECO:0000259" key="10">
    <source>
        <dbReference type="PROSITE" id="PS50893"/>
    </source>
</evidence>
<name>A0A2I8VGQ8_9EURY</name>
<dbReference type="InterPro" id="IPR039421">
    <property type="entry name" value="Type_1_exporter"/>
</dbReference>
<evidence type="ECO:0000313" key="12">
    <source>
        <dbReference type="EMBL" id="AUV81108.1"/>
    </source>
</evidence>
<evidence type="ECO:0000256" key="1">
    <source>
        <dbReference type="ARBA" id="ARBA00004651"/>
    </source>
</evidence>
<keyword evidence="4 9" id="KW-0812">Transmembrane</keyword>
<dbReference type="Pfam" id="PF00005">
    <property type="entry name" value="ABC_tran"/>
    <property type="match status" value="1"/>
</dbReference>
<dbReference type="Gene3D" id="1.20.1560.10">
    <property type="entry name" value="ABC transporter type 1, transmembrane domain"/>
    <property type="match status" value="1"/>
</dbReference>
<keyword evidence="3" id="KW-1003">Cell membrane</keyword>
<comment type="subcellular location">
    <subcellularLocation>
        <location evidence="1">Cell membrane</location>
        <topology evidence="1">Multi-pass membrane protein</topology>
    </subcellularLocation>
</comment>
<dbReference type="InterPro" id="IPR011527">
    <property type="entry name" value="ABC1_TM_dom"/>
</dbReference>
<dbReference type="InterPro" id="IPR027417">
    <property type="entry name" value="P-loop_NTPase"/>
</dbReference>
<dbReference type="GO" id="GO:0016887">
    <property type="term" value="F:ATP hydrolysis activity"/>
    <property type="evidence" value="ECO:0007669"/>
    <property type="project" value="InterPro"/>
</dbReference>
<keyword evidence="7 9" id="KW-1133">Transmembrane helix</keyword>
<organism evidence="12 13">
    <name type="scientific">Salinigranum rubrum</name>
    <dbReference type="NCBI Taxonomy" id="755307"/>
    <lineage>
        <taxon>Archaea</taxon>
        <taxon>Methanobacteriati</taxon>
        <taxon>Methanobacteriota</taxon>
        <taxon>Stenosarchaea group</taxon>
        <taxon>Halobacteria</taxon>
        <taxon>Halobacteriales</taxon>
        <taxon>Haloferacaceae</taxon>
        <taxon>Salinigranum</taxon>
    </lineage>
</organism>
<evidence type="ECO:0000256" key="3">
    <source>
        <dbReference type="ARBA" id="ARBA00022475"/>
    </source>
</evidence>
<dbReference type="Proteomes" id="UP000236584">
    <property type="component" value="Chromosome"/>
</dbReference>
<dbReference type="InterPro" id="IPR003593">
    <property type="entry name" value="AAA+_ATPase"/>
</dbReference>
<dbReference type="GO" id="GO:0034040">
    <property type="term" value="F:ATPase-coupled lipid transmembrane transporter activity"/>
    <property type="evidence" value="ECO:0007669"/>
    <property type="project" value="TreeGrafter"/>
</dbReference>
<dbReference type="GeneID" id="35591437"/>
<evidence type="ECO:0000256" key="5">
    <source>
        <dbReference type="ARBA" id="ARBA00022741"/>
    </source>
</evidence>
<keyword evidence="5" id="KW-0547">Nucleotide-binding</keyword>
<dbReference type="EMBL" id="CP026309">
    <property type="protein sequence ID" value="AUV81108.1"/>
    <property type="molecule type" value="Genomic_DNA"/>
</dbReference>
<dbReference type="InterPro" id="IPR036640">
    <property type="entry name" value="ABC1_TM_sf"/>
</dbReference>
<keyword evidence="13" id="KW-1185">Reference proteome</keyword>
<dbReference type="Gene3D" id="3.40.50.300">
    <property type="entry name" value="P-loop containing nucleotide triphosphate hydrolases"/>
    <property type="match status" value="1"/>
</dbReference>
<dbReference type="PANTHER" id="PTHR24221:SF654">
    <property type="entry name" value="ATP-BINDING CASSETTE SUB-FAMILY B MEMBER 6"/>
    <property type="match status" value="1"/>
</dbReference>
<reference evidence="12 13" key="1">
    <citation type="submission" date="2018-01" db="EMBL/GenBank/DDBJ databases">
        <title>Complete genome sequence of Salinigranum rubrum GX10T, an extremely halophilic archaeon isolated from a marine solar saltern.</title>
        <authorList>
            <person name="Han S."/>
        </authorList>
    </citation>
    <scope>NUCLEOTIDE SEQUENCE [LARGE SCALE GENOMIC DNA]</scope>
    <source>
        <strain evidence="12 13">GX10</strain>
    </source>
</reference>
<accession>A0A2I8VGQ8</accession>
<evidence type="ECO:0000259" key="11">
    <source>
        <dbReference type="PROSITE" id="PS50929"/>
    </source>
</evidence>
<dbReference type="PROSITE" id="PS50893">
    <property type="entry name" value="ABC_TRANSPORTER_2"/>
    <property type="match status" value="1"/>
</dbReference>
<dbReference type="AlphaFoldDB" id="A0A2I8VGQ8"/>
<protein>
    <submittedName>
        <fullName evidence="12">ABC transporter ATP-binding protein</fullName>
    </submittedName>
</protein>
<sequence length="423" mass="45704">MALVLAPQLTVVAVVVMGAVTVLLHRVIQPAYATGEAVADANARIQETAQSGIMGARDVRLFTMRQRIRDRFADAVDSHADSYVRLQRNNSLLGNAYLFASAVTVFALVYLSIEVYALSVGSFAVFLFSMFRLAPVVSSLNNVAYGLDGELPHLVNTERTITALERDRERVDVDVPAPRRVDRVDFDRVTYAYPDGTVGVRDLSFSVDRGETVAFVGQSGAGKSTIVSLLTGLFDPTEGTVRADGRDVTSFDVDSWRARVAVVRQDPFLFNDTLRFNLTVGNPDVGERELERACEVAQITEFLPHLPSGLETVLGDDGVRLSGGQRQRVALARALLTDADVLVLDEATSNLDASLEAAVYDALAASDRDRATVVIAHRLSTIADADRIHVMSHGEVVESGTHGELVRNEGAYAALFAAHAATA</sequence>
<feature type="domain" description="ABC transmembrane type-1" evidence="11">
    <location>
        <begin position="1"/>
        <end position="149"/>
    </location>
</feature>
<dbReference type="InterPro" id="IPR003439">
    <property type="entry name" value="ABC_transporter-like_ATP-bd"/>
</dbReference>
<dbReference type="GO" id="GO:0140359">
    <property type="term" value="F:ABC-type transporter activity"/>
    <property type="evidence" value="ECO:0007669"/>
    <property type="project" value="InterPro"/>
</dbReference>
<evidence type="ECO:0000256" key="4">
    <source>
        <dbReference type="ARBA" id="ARBA00022692"/>
    </source>
</evidence>
<feature type="transmembrane region" description="Helical" evidence="9">
    <location>
        <begin position="92"/>
        <end position="110"/>
    </location>
</feature>
<dbReference type="SUPFAM" id="SSF52540">
    <property type="entry name" value="P-loop containing nucleoside triphosphate hydrolases"/>
    <property type="match status" value="1"/>
</dbReference>
<dbReference type="GO" id="GO:0005886">
    <property type="term" value="C:plasma membrane"/>
    <property type="evidence" value="ECO:0007669"/>
    <property type="project" value="UniProtKB-SubCell"/>
</dbReference>
<dbReference type="OrthoDB" id="121502at2157"/>
<dbReference type="FunFam" id="3.40.50.300:FF:000221">
    <property type="entry name" value="Multidrug ABC transporter ATP-binding protein"/>
    <property type="match status" value="1"/>
</dbReference>
<feature type="transmembrane region" description="Helical" evidence="9">
    <location>
        <begin position="6"/>
        <end position="24"/>
    </location>
</feature>
<dbReference type="RefSeq" id="WP_103424796.1">
    <property type="nucleotide sequence ID" value="NZ_CP026309.1"/>
</dbReference>
<feature type="domain" description="ABC transporter" evidence="10">
    <location>
        <begin position="184"/>
        <end position="418"/>
    </location>
</feature>
<dbReference type="KEGG" id="srub:C2R22_05065"/>
<keyword evidence="2" id="KW-0813">Transport</keyword>
<gene>
    <name evidence="12" type="ORF">C2R22_05065</name>
</gene>
<evidence type="ECO:0000256" key="6">
    <source>
        <dbReference type="ARBA" id="ARBA00022840"/>
    </source>
</evidence>
<dbReference type="GO" id="GO:0005524">
    <property type="term" value="F:ATP binding"/>
    <property type="evidence" value="ECO:0007669"/>
    <property type="project" value="UniProtKB-KW"/>
</dbReference>
<evidence type="ECO:0000256" key="7">
    <source>
        <dbReference type="ARBA" id="ARBA00022989"/>
    </source>
</evidence>
<evidence type="ECO:0000256" key="2">
    <source>
        <dbReference type="ARBA" id="ARBA00022448"/>
    </source>
</evidence>
<evidence type="ECO:0000256" key="8">
    <source>
        <dbReference type="ARBA" id="ARBA00023136"/>
    </source>
</evidence>
<evidence type="ECO:0000313" key="13">
    <source>
        <dbReference type="Proteomes" id="UP000236584"/>
    </source>
</evidence>
<proteinExistence type="predicted"/>
<dbReference type="PROSITE" id="PS00211">
    <property type="entry name" value="ABC_TRANSPORTER_1"/>
    <property type="match status" value="1"/>
</dbReference>
<dbReference type="SUPFAM" id="SSF90123">
    <property type="entry name" value="ABC transporter transmembrane region"/>
    <property type="match status" value="1"/>
</dbReference>
<evidence type="ECO:0000256" key="9">
    <source>
        <dbReference type="SAM" id="Phobius"/>
    </source>
</evidence>
<keyword evidence="6 12" id="KW-0067">ATP-binding</keyword>
<keyword evidence="8 9" id="KW-0472">Membrane</keyword>
<dbReference type="PANTHER" id="PTHR24221">
    <property type="entry name" value="ATP-BINDING CASSETTE SUB-FAMILY B"/>
    <property type="match status" value="1"/>
</dbReference>
<dbReference type="PROSITE" id="PS50929">
    <property type="entry name" value="ABC_TM1F"/>
    <property type="match status" value="1"/>
</dbReference>
<dbReference type="InterPro" id="IPR017871">
    <property type="entry name" value="ABC_transporter-like_CS"/>
</dbReference>